<evidence type="ECO:0000256" key="1">
    <source>
        <dbReference type="SAM" id="Phobius"/>
    </source>
</evidence>
<feature type="transmembrane region" description="Helical" evidence="1">
    <location>
        <begin position="67"/>
        <end position="88"/>
    </location>
</feature>
<organism evidence="2 3">
    <name type="scientific">Agromyces protaetiae</name>
    <dbReference type="NCBI Taxonomy" id="2509455"/>
    <lineage>
        <taxon>Bacteria</taxon>
        <taxon>Bacillati</taxon>
        <taxon>Actinomycetota</taxon>
        <taxon>Actinomycetes</taxon>
        <taxon>Micrococcales</taxon>
        <taxon>Microbacteriaceae</taxon>
        <taxon>Agromyces</taxon>
    </lineage>
</organism>
<feature type="transmembrane region" description="Helical" evidence="1">
    <location>
        <begin position="100"/>
        <end position="119"/>
    </location>
</feature>
<dbReference type="AlphaFoldDB" id="A0A4P6FH87"/>
<reference evidence="2 3" key="1">
    <citation type="submission" date="2019-01" db="EMBL/GenBank/DDBJ databases">
        <title>Genome sequencing of strain FW100M-8.</title>
        <authorList>
            <person name="Heo J."/>
            <person name="Kim S.-J."/>
            <person name="Kim J.-S."/>
            <person name="Hong S.-B."/>
            <person name="Kwon S.-W."/>
        </authorList>
    </citation>
    <scope>NUCLEOTIDE SEQUENCE [LARGE SCALE GENOMIC DNA]</scope>
    <source>
        <strain evidence="2 3">FW100M-8</strain>
    </source>
</reference>
<gene>
    <name evidence="2" type="ORF">ET445_15555</name>
</gene>
<accession>A0A4P6FH87</accession>
<name>A0A4P6FH87_9MICO</name>
<dbReference type="KEGG" id="agf:ET445_15555"/>
<feature type="transmembrane region" description="Helical" evidence="1">
    <location>
        <begin position="30"/>
        <end position="55"/>
    </location>
</feature>
<dbReference type="EMBL" id="CP035491">
    <property type="protein sequence ID" value="QAY74533.1"/>
    <property type="molecule type" value="Genomic_DNA"/>
</dbReference>
<proteinExistence type="predicted"/>
<evidence type="ECO:0000313" key="3">
    <source>
        <dbReference type="Proteomes" id="UP000291259"/>
    </source>
</evidence>
<keyword evidence="1" id="KW-0812">Transmembrane</keyword>
<keyword evidence="3" id="KW-1185">Reference proteome</keyword>
<keyword evidence="1" id="KW-1133">Transmembrane helix</keyword>
<sequence>MNPNVDLDSNAEGPDHDAGSAAPAWGGARAALIAVNVLLFAEAAAMVAIVVWLIVDLVALEPSSWSTAIALTVLATIGALWIVAVAFASLRRAPLTRSAAIVWQVLQIAVAVGAFQGLFARPDVGWALLVPAIAVIGLLVWTPVRLAYTRSDAEVGTGDEGPRAG</sequence>
<dbReference type="RefSeq" id="WP_129192078.1">
    <property type="nucleotide sequence ID" value="NZ_CP035491.1"/>
</dbReference>
<dbReference type="OrthoDB" id="5125140at2"/>
<protein>
    <submittedName>
        <fullName evidence="2">Uncharacterized protein</fullName>
    </submittedName>
</protein>
<evidence type="ECO:0000313" key="2">
    <source>
        <dbReference type="EMBL" id="QAY74533.1"/>
    </source>
</evidence>
<dbReference type="Proteomes" id="UP000291259">
    <property type="component" value="Chromosome"/>
</dbReference>
<keyword evidence="1" id="KW-0472">Membrane</keyword>
<feature type="transmembrane region" description="Helical" evidence="1">
    <location>
        <begin position="125"/>
        <end position="144"/>
    </location>
</feature>